<dbReference type="GO" id="GO:0016787">
    <property type="term" value="F:hydrolase activity"/>
    <property type="evidence" value="ECO:0007669"/>
    <property type="project" value="UniProtKB-KW"/>
</dbReference>
<evidence type="ECO:0000259" key="2">
    <source>
        <dbReference type="Pfam" id="PF23337"/>
    </source>
</evidence>
<sequence length="325" mass="37202">MLTTEQLFEEVIESINAEWRTAATSSSMTFQYCDGSDVTMLISKNAGRYRIQSSTFEALWLFTSELVKRIKTYYNQQDQAKIQQHRQEKGRARKVDDDENDLDEHVDQAPNVEPLSITFDEGLPYRSFFEVVDSHLEARLSVQAESEKLKNLSAQIRSIQKRLLVRFKERNPTPLNNIDTLFEESYRSMLETSKRLENQQAKLNQSSAALSCSVHLILLLVQIKHSLPDRDIDVLKEYLSPNVSDGDEQGWEETTEAAVNWLVRTNSKSVSAKDLVQVPSGSVEMPKDTSNLKRAIVTLNSRLQNGDVVLYKETKAKEKKKPQKK</sequence>
<dbReference type="GO" id="GO:0034464">
    <property type="term" value="C:BBSome"/>
    <property type="evidence" value="ECO:0007669"/>
    <property type="project" value="InterPro"/>
</dbReference>
<dbReference type="Pfam" id="PF23339">
    <property type="entry name" value="PTHB1_CtH"/>
    <property type="match status" value="1"/>
</dbReference>
<dbReference type="Proteomes" id="UP001431209">
    <property type="component" value="Unassembled WGS sequence"/>
</dbReference>
<dbReference type="GO" id="GO:0016020">
    <property type="term" value="C:membrane"/>
    <property type="evidence" value="ECO:0007669"/>
    <property type="project" value="TreeGrafter"/>
</dbReference>
<gene>
    <name evidence="5" type="ORF">AKO1_005776</name>
</gene>
<keyword evidence="6" id="KW-1185">Reference proteome</keyword>
<feature type="region of interest" description="Disordered" evidence="1">
    <location>
        <begin position="81"/>
        <end position="105"/>
    </location>
</feature>
<protein>
    <submittedName>
        <fullName evidence="5">Peptidyl-tRNA hydrolaseB1</fullName>
    </submittedName>
</protein>
<feature type="compositionally biased region" description="Basic and acidic residues" evidence="1">
    <location>
        <begin position="85"/>
        <end position="96"/>
    </location>
</feature>
<dbReference type="PANTHER" id="PTHR20991:SF0">
    <property type="entry name" value="PROTEIN PTHB1"/>
    <property type="match status" value="1"/>
</dbReference>
<dbReference type="InterPro" id="IPR026511">
    <property type="entry name" value="PTHB1"/>
</dbReference>
<evidence type="ECO:0000259" key="4">
    <source>
        <dbReference type="Pfam" id="PF23339"/>
    </source>
</evidence>
<feature type="domain" description="PTHB1 C-terminal helix bundle" evidence="4">
    <location>
        <begin position="227"/>
        <end position="303"/>
    </location>
</feature>
<dbReference type="PANTHER" id="PTHR20991">
    <property type="entry name" value="PARATHYROID HORMONE-RESPONSIVE B1 GENE"/>
    <property type="match status" value="1"/>
</dbReference>
<evidence type="ECO:0000256" key="1">
    <source>
        <dbReference type="SAM" id="MobiDB-lite"/>
    </source>
</evidence>
<feature type="domain" description="PTHB1 hairpin" evidence="3">
    <location>
        <begin position="123"/>
        <end position="224"/>
    </location>
</feature>
<dbReference type="AlphaFoldDB" id="A0AAW2YMS1"/>
<dbReference type="GO" id="GO:0060271">
    <property type="term" value="P:cilium assembly"/>
    <property type="evidence" value="ECO:0007669"/>
    <property type="project" value="TreeGrafter"/>
</dbReference>
<proteinExistence type="predicted"/>
<dbReference type="Pfam" id="PF23337">
    <property type="entry name" value="PTHB1_pf"/>
    <property type="match status" value="1"/>
</dbReference>
<evidence type="ECO:0000313" key="5">
    <source>
        <dbReference type="EMBL" id="KAL0477412.1"/>
    </source>
</evidence>
<evidence type="ECO:0000313" key="6">
    <source>
        <dbReference type="Proteomes" id="UP001431209"/>
    </source>
</evidence>
<evidence type="ECO:0000259" key="3">
    <source>
        <dbReference type="Pfam" id="PF23338"/>
    </source>
</evidence>
<dbReference type="InterPro" id="IPR055362">
    <property type="entry name" value="PTHB1_pf_dom"/>
</dbReference>
<dbReference type="InterPro" id="IPR055364">
    <property type="entry name" value="PTHB1_CtH_dom"/>
</dbReference>
<feature type="domain" description="PTHB1 platform" evidence="2">
    <location>
        <begin position="5"/>
        <end position="80"/>
    </location>
</feature>
<accession>A0AAW2YMS1</accession>
<name>A0AAW2YMS1_9EUKA</name>
<dbReference type="InterPro" id="IPR055363">
    <property type="entry name" value="PTHB1_hp_dom"/>
</dbReference>
<keyword evidence="5" id="KW-0378">Hydrolase</keyword>
<organism evidence="5 6">
    <name type="scientific">Acrasis kona</name>
    <dbReference type="NCBI Taxonomy" id="1008807"/>
    <lineage>
        <taxon>Eukaryota</taxon>
        <taxon>Discoba</taxon>
        <taxon>Heterolobosea</taxon>
        <taxon>Tetramitia</taxon>
        <taxon>Eutetramitia</taxon>
        <taxon>Acrasidae</taxon>
        <taxon>Acrasis</taxon>
    </lineage>
</organism>
<dbReference type="EMBL" id="JAOPGA020000167">
    <property type="protein sequence ID" value="KAL0477412.1"/>
    <property type="molecule type" value="Genomic_DNA"/>
</dbReference>
<comment type="caution">
    <text evidence="5">The sequence shown here is derived from an EMBL/GenBank/DDBJ whole genome shotgun (WGS) entry which is preliminary data.</text>
</comment>
<dbReference type="Pfam" id="PF23338">
    <property type="entry name" value="PTHB1_hp"/>
    <property type="match status" value="1"/>
</dbReference>
<reference evidence="5 6" key="1">
    <citation type="submission" date="2024-03" db="EMBL/GenBank/DDBJ databases">
        <title>The Acrasis kona genome and developmental transcriptomes reveal deep origins of eukaryotic multicellular pathways.</title>
        <authorList>
            <person name="Sheikh S."/>
            <person name="Fu C.-J."/>
            <person name="Brown M.W."/>
            <person name="Baldauf S.L."/>
        </authorList>
    </citation>
    <scope>NUCLEOTIDE SEQUENCE [LARGE SCALE GENOMIC DNA]</scope>
    <source>
        <strain evidence="5 6">ATCC MYA-3509</strain>
    </source>
</reference>